<dbReference type="Proteomes" id="UP000521872">
    <property type="component" value="Unassembled WGS sequence"/>
</dbReference>
<sequence length="388" mass="43321">MNGQVLQDSTLRSNLPPELHELIINELDGEEDALKQCALTCRLYSPAEKLLVILAQSPHIANYVRCLSLRGIANTRWFTGLEAPVDNGVVDVLRSLIKVRDLRLCGFSWQSKAYLPPLSLASMAMIQFKCQSIPHLTLENMEELPLTILSGSSSVESLAVDQVRFIHDRNKQRGLQSIAFNQISFLHLKRMLGGIEALSVNMDNDWFPIPAADFQAVTGNIQNSTKSLKTLDITVSTNLPVLLHNDEAIFNVSTMPLLEEISLTGAIINSETEENNNPINLHWLFKHLETIPTGGRKFNKVSLHSIITGAPLVIEEKFDDEGLKYFEDLVLNVVLPQALSLSVKFTVHGLYGNQKAETLIKQHLPSLHAKNLLEFDTEVDESLDPDRD</sequence>
<organism evidence="1 2">
    <name type="scientific">Agrocybe pediades</name>
    <dbReference type="NCBI Taxonomy" id="84607"/>
    <lineage>
        <taxon>Eukaryota</taxon>
        <taxon>Fungi</taxon>
        <taxon>Dikarya</taxon>
        <taxon>Basidiomycota</taxon>
        <taxon>Agaricomycotina</taxon>
        <taxon>Agaricomycetes</taxon>
        <taxon>Agaricomycetidae</taxon>
        <taxon>Agaricales</taxon>
        <taxon>Agaricineae</taxon>
        <taxon>Strophariaceae</taxon>
        <taxon>Agrocybe</taxon>
    </lineage>
</organism>
<proteinExistence type="predicted"/>
<dbReference type="AlphaFoldDB" id="A0A8H4VNP9"/>
<dbReference type="EMBL" id="JAACJL010000031">
    <property type="protein sequence ID" value="KAF4616362.1"/>
    <property type="molecule type" value="Genomic_DNA"/>
</dbReference>
<evidence type="ECO:0000313" key="1">
    <source>
        <dbReference type="EMBL" id="KAF4616362.1"/>
    </source>
</evidence>
<protein>
    <submittedName>
        <fullName evidence="1">Uncharacterized protein</fullName>
    </submittedName>
</protein>
<keyword evidence="2" id="KW-1185">Reference proteome</keyword>
<evidence type="ECO:0000313" key="2">
    <source>
        <dbReference type="Proteomes" id="UP000521872"/>
    </source>
</evidence>
<comment type="caution">
    <text evidence="1">The sequence shown here is derived from an EMBL/GenBank/DDBJ whole genome shotgun (WGS) entry which is preliminary data.</text>
</comment>
<reference evidence="1 2" key="1">
    <citation type="submission" date="2019-12" db="EMBL/GenBank/DDBJ databases">
        <authorList>
            <person name="Floudas D."/>
            <person name="Bentzer J."/>
            <person name="Ahren D."/>
            <person name="Johansson T."/>
            <person name="Persson P."/>
            <person name="Tunlid A."/>
        </authorList>
    </citation>
    <scope>NUCLEOTIDE SEQUENCE [LARGE SCALE GENOMIC DNA]</scope>
    <source>
        <strain evidence="1 2">CBS 102.39</strain>
    </source>
</reference>
<name>A0A8H4VNP9_9AGAR</name>
<gene>
    <name evidence="1" type="ORF">D9613_008843</name>
</gene>
<accession>A0A8H4VNP9</accession>